<feature type="region of interest" description="Disordered" evidence="1">
    <location>
        <begin position="260"/>
        <end position="313"/>
    </location>
</feature>
<dbReference type="WBParaSite" id="nRc.2.0.1.t36604-RA">
    <property type="protein sequence ID" value="nRc.2.0.1.t36604-RA"/>
    <property type="gene ID" value="nRc.2.0.1.g36604"/>
</dbReference>
<evidence type="ECO:0000313" key="3">
    <source>
        <dbReference type="Proteomes" id="UP000887565"/>
    </source>
</evidence>
<name>A0A915KF73_ROMCU</name>
<evidence type="ECO:0000256" key="1">
    <source>
        <dbReference type="SAM" id="MobiDB-lite"/>
    </source>
</evidence>
<sequence length="363" mass="40646">MLMMVAIQFFIALYMCGSARKTELDDGICALDFWEELVGDEDLENITSKEENKTLDNYILDEEGTIFDYEDDENDQYKSHTLHSSDEEEIYKPIQIGSGGDLIINTLNGVLQSNEQIQIDSQEATIHTIIVTSPSGCGIHNAHEYLKHNDFLKDKLCIIQISNDDNLCFARALVVARAYVHKKDPNKVYKWKRHSCFMEPVGNGQVEEEDVFKPNDEGGNKFFRSKISRTSLRSLDDSIILHLITEKALNTEAVFHIDSDRAKKPGGNLDDDGDKSLASDGSAVSNKSFSSTRKCHHSSSHSSSVIEDTPRDDAPASNDILIATWELSMCFNERRITSKWQSRQGGLPPNGNPGLQCGHCSSY</sequence>
<accession>A0A915KF73</accession>
<dbReference type="AlphaFoldDB" id="A0A915KF73"/>
<evidence type="ECO:0000256" key="2">
    <source>
        <dbReference type="SAM" id="SignalP"/>
    </source>
</evidence>
<dbReference type="Proteomes" id="UP000887565">
    <property type="component" value="Unplaced"/>
</dbReference>
<feature type="chain" id="PRO_5038032383" evidence="2">
    <location>
        <begin position="20"/>
        <end position="363"/>
    </location>
</feature>
<keyword evidence="3" id="KW-1185">Reference proteome</keyword>
<protein>
    <submittedName>
        <fullName evidence="4">Uncharacterized protein</fullName>
    </submittedName>
</protein>
<reference evidence="4" key="1">
    <citation type="submission" date="2022-11" db="UniProtKB">
        <authorList>
            <consortium name="WormBaseParasite"/>
        </authorList>
    </citation>
    <scope>IDENTIFICATION</scope>
</reference>
<evidence type="ECO:0000313" key="4">
    <source>
        <dbReference type="WBParaSite" id="nRc.2.0.1.t36604-RA"/>
    </source>
</evidence>
<feature type="signal peptide" evidence="2">
    <location>
        <begin position="1"/>
        <end position="19"/>
    </location>
</feature>
<organism evidence="3 4">
    <name type="scientific">Romanomermis culicivorax</name>
    <name type="common">Nematode worm</name>
    <dbReference type="NCBI Taxonomy" id="13658"/>
    <lineage>
        <taxon>Eukaryota</taxon>
        <taxon>Metazoa</taxon>
        <taxon>Ecdysozoa</taxon>
        <taxon>Nematoda</taxon>
        <taxon>Enoplea</taxon>
        <taxon>Dorylaimia</taxon>
        <taxon>Mermithida</taxon>
        <taxon>Mermithoidea</taxon>
        <taxon>Mermithidae</taxon>
        <taxon>Romanomermis</taxon>
    </lineage>
</organism>
<keyword evidence="2" id="KW-0732">Signal</keyword>
<proteinExistence type="predicted"/>